<dbReference type="AlphaFoldDB" id="U6SM83"/>
<reference evidence="1 2" key="1">
    <citation type="journal article" date="2013" name="Genome Announc.">
        <title>Genome Sequence of the Extreme Obligate Alkaliphile Bacillus marmarensis Strain DSM 21297.</title>
        <authorList>
            <person name="Wernick D.G."/>
            <person name="Choi K.Y."/>
            <person name="Tat C.A."/>
            <person name="Lafontaine Rivera J.G."/>
            <person name="Liao J.C."/>
        </authorList>
    </citation>
    <scope>NUCLEOTIDE SEQUENCE [LARGE SCALE GENOMIC DNA]</scope>
    <source>
        <strain evidence="1 2">DSM 21297</strain>
    </source>
</reference>
<accession>U6SM83</accession>
<dbReference type="NCBIfam" id="NF038159">
    <property type="entry name" value="lanthi_III_b"/>
    <property type="match status" value="1"/>
</dbReference>
<keyword evidence="2" id="KW-1185">Reference proteome</keyword>
<sequence length="47" mass="5540">MNKMKRVLNLQKMSQREFIGRHSNISIICKEMSTISLFLCLPDDLQK</sequence>
<dbReference type="EMBL" id="ATAE01000041">
    <property type="protein sequence ID" value="ERN52020.1"/>
    <property type="molecule type" value="Genomic_DNA"/>
</dbReference>
<dbReference type="InterPro" id="IPR045825">
    <property type="entry name" value="RamS"/>
</dbReference>
<evidence type="ECO:0000313" key="1">
    <source>
        <dbReference type="EMBL" id="ERN52020.1"/>
    </source>
</evidence>
<organism evidence="1 2">
    <name type="scientific">Alkalihalophilus marmarensis DSM 21297</name>
    <dbReference type="NCBI Taxonomy" id="1188261"/>
    <lineage>
        <taxon>Bacteria</taxon>
        <taxon>Bacillati</taxon>
        <taxon>Bacillota</taxon>
        <taxon>Bacilli</taxon>
        <taxon>Bacillales</taxon>
        <taxon>Bacillaceae</taxon>
        <taxon>Alkalihalophilus</taxon>
    </lineage>
</organism>
<proteinExistence type="predicted"/>
<gene>
    <name evidence="1" type="ORF">A33I_18175</name>
</gene>
<dbReference type="Proteomes" id="UP000017170">
    <property type="component" value="Unassembled WGS sequence"/>
</dbReference>
<comment type="caution">
    <text evidence="1">The sequence shown here is derived from an EMBL/GenBank/DDBJ whole genome shotgun (WGS) entry which is preliminary data.</text>
</comment>
<dbReference type="PATRIC" id="fig|1188261.3.peg.3129"/>
<dbReference type="Pfam" id="PF19402">
    <property type="entry name" value="RamS"/>
    <property type="match status" value="1"/>
</dbReference>
<evidence type="ECO:0000313" key="2">
    <source>
        <dbReference type="Proteomes" id="UP000017170"/>
    </source>
</evidence>
<name>U6SM83_9BACI</name>
<protein>
    <submittedName>
        <fullName evidence="1">Uncharacterized protein</fullName>
    </submittedName>
</protein>